<evidence type="ECO:0000313" key="11">
    <source>
        <dbReference type="EMBL" id="CAL1329105.1"/>
    </source>
</evidence>
<dbReference type="PROSITE" id="PS01155">
    <property type="entry name" value="ENDONUCLEASE_III_2"/>
    <property type="match status" value="1"/>
</dbReference>
<feature type="binding site" evidence="9">
    <location>
        <position position="187"/>
    </location>
    <ligand>
        <name>[4Fe-4S] cluster</name>
        <dbReference type="ChEBI" id="CHEBI:49883"/>
    </ligand>
</feature>
<dbReference type="InterPro" id="IPR003265">
    <property type="entry name" value="HhH-GPD_domain"/>
</dbReference>
<dbReference type="PANTHER" id="PTHR10359:SF18">
    <property type="entry name" value="ENDONUCLEASE III"/>
    <property type="match status" value="1"/>
</dbReference>
<evidence type="ECO:0000256" key="3">
    <source>
        <dbReference type="ARBA" id="ARBA00022763"/>
    </source>
</evidence>
<organism evidence="11 12">
    <name type="scientific">Candidatus Providencia siddallii</name>
    <dbReference type="NCBI Taxonomy" id="1715285"/>
    <lineage>
        <taxon>Bacteria</taxon>
        <taxon>Pseudomonadati</taxon>
        <taxon>Pseudomonadota</taxon>
        <taxon>Gammaproteobacteria</taxon>
        <taxon>Enterobacterales</taxon>
        <taxon>Morganellaceae</taxon>
        <taxon>Providencia</taxon>
    </lineage>
</organism>
<feature type="binding site" evidence="9">
    <location>
        <position position="194"/>
    </location>
    <ligand>
        <name>[4Fe-4S] cluster</name>
        <dbReference type="ChEBI" id="CHEBI:49883"/>
    </ligand>
</feature>
<keyword evidence="12" id="KW-1185">Reference proteome</keyword>
<comment type="function">
    <text evidence="9">DNA repair enzyme that has both DNA N-glycosylase activity and AP-lyase activity. The DNA N-glycosylase activity releases various damaged pyrimidines from DNA by cleaving the N-glycosidic bond, leaving an AP (apurinic/apyrimidinic) site. The AP-lyase activity cleaves the phosphodiester bond 3' to the AP site by a beta-elimination, leaving a 3'-terminal unsaturated sugar and a product with a terminal 5'-phosphate.</text>
</comment>
<keyword evidence="3 9" id="KW-0227">DNA damage</keyword>
<accession>A0ABM9NNR1</accession>
<keyword evidence="7 9" id="KW-0234">DNA repair</keyword>
<keyword evidence="8 9" id="KW-0326">Glycosidase</keyword>
<evidence type="ECO:0000259" key="10">
    <source>
        <dbReference type="SMART" id="SM00478"/>
    </source>
</evidence>
<evidence type="ECO:0000256" key="6">
    <source>
        <dbReference type="ARBA" id="ARBA00023014"/>
    </source>
</evidence>
<dbReference type="RefSeq" id="WP_341765160.1">
    <property type="nucleotide sequence ID" value="NZ_OZ034688.1"/>
</dbReference>
<keyword evidence="11" id="KW-0540">Nuclease</keyword>
<dbReference type="PANTHER" id="PTHR10359">
    <property type="entry name" value="A/G-SPECIFIC ADENINE GLYCOSYLASE/ENDONUCLEASE III"/>
    <property type="match status" value="1"/>
</dbReference>
<keyword evidence="9" id="KW-0238">DNA-binding</keyword>
<evidence type="ECO:0000256" key="8">
    <source>
        <dbReference type="ARBA" id="ARBA00023295"/>
    </source>
</evidence>
<dbReference type="InterPro" id="IPR005759">
    <property type="entry name" value="Nth"/>
</dbReference>
<comment type="cofactor">
    <cofactor evidence="9">
        <name>[4Fe-4S] cluster</name>
        <dbReference type="ChEBI" id="CHEBI:49883"/>
    </cofactor>
    <text evidence="9">Binds 1 [4Fe-4S] cluster.</text>
</comment>
<dbReference type="HAMAP" id="MF_00942">
    <property type="entry name" value="Nth"/>
    <property type="match status" value="1"/>
</dbReference>
<name>A0ABM9NNR1_9GAMM</name>
<keyword evidence="6 9" id="KW-0411">Iron-sulfur</keyword>
<keyword evidence="4 9" id="KW-0378">Hydrolase</keyword>
<dbReference type="Proteomes" id="UP001497533">
    <property type="component" value="Chromosome"/>
</dbReference>
<dbReference type="Pfam" id="PF00730">
    <property type="entry name" value="HhH-GPD"/>
    <property type="match status" value="1"/>
</dbReference>
<proteinExistence type="inferred from homology"/>
<feature type="binding site" evidence="9">
    <location>
        <position position="203"/>
    </location>
    <ligand>
        <name>[4Fe-4S] cluster</name>
        <dbReference type="ChEBI" id="CHEBI:49883"/>
    </ligand>
</feature>
<feature type="domain" description="HhH-GPD" evidence="10">
    <location>
        <begin position="38"/>
        <end position="185"/>
    </location>
</feature>
<dbReference type="GO" id="GO:0140078">
    <property type="term" value="F:class I DNA-(apurinic or apyrimidinic site) endonuclease activity"/>
    <property type="evidence" value="ECO:0007669"/>
    <property type="project" value="UniProtKB-EC"/>
</dbReference>
<keyword evidence="5 9" id="KW-0408">Iron</keyword>
<dbReference type="InterPro" id="IPR011257">
    <property type="entry name" value="DNA_glycosylase"/>
</dbReference>
<keyword evidence="1 9" id="KW-0004">4Fe-4S</keyword>
<reference evidence="11" key="1">
    <citation type="submission" date="2024-04" db="EMBL/GenBank/DDBJ databases">
        <authorList>
            <person name="Manzano-Marin A."/>
            <person name="Manzano-Marin A."/>
            <person name="Alejandro Manzano Marin A."/>
        </authorList>
    </citation>
    <scope>NUCLEOTIDE SEQUENCE [LARGE SCALE GENOMIC DNA]</scope>
    <source>
        <strain evidence="11">TABTEA</strain>
    </source>
</reference>
<evidence type="ECO:0000313" key="12">
    <source>
        <dbReference type="Proteomes" id="UP001497533"/>
    </source>
</evidence>
<dbReference type="EC" id="4.2.99.18" evidence="9"/>
<dbReference type="SUPFAM" id="SSF48150">
    <property type="entry name" value="DNA-glycosylase"/>
    <property type="match status" value="1"/>
</dbReference>
<protein>
    <recommendedName>
        <fullName evidence="9">Endonuclease III</fullName>
        <ecNumber evidence="9">4.2.99.18</ecNumber>
    </recommendedName>
    <alternativeName>
        <fullName evidence="9">DNA-(apurinic or apyrimidinic site) lyase</fullName>
    </alternativeName>
</protein>
<dbReference type="CDD" id="cd00056">
    <property type="entry name" value="ENDO3c"/>
    <property type="match status" value="1"/>
</dbReference>
<dbReference type="Gene3D" id="1.10.1670.10">
    <property type="entry name" value="Helix-hairpin-Helix base-excision DNA repair enzymes (C-terminal)"/>
    <property type="match status" value="1"/>
</dbReference>
<comment type="catalytic activity">
    <reaction evidence="9">
        <text>2'-deoxyribonucleotide-(2'-deoxyribose 5'-phosphate)-2'-deoxyribonucleotide-DNA = a 3'-end 2'-deoxyribonucleotide-(2,3-dehydro-2,3-deoxyribose 5'-phosphate)-DNA + a 5'-end 5'-phospho-2'-deoxyribonucleoside-DNA + H(+)</text>
        <dbReference type="Rhea" id="RHEA:66592"/>
        <dbReference type="Rhea" id="RHEA-COMP:13180"/>
        <dbReference type="Rhea" id="RHEA-COMP:16897"/>
        <dbReference type="Rhea" id="RHEA-COMP:17067"/>
        <dbReference type="ChEBI" id="CHEBI:15378"/>
        <dbReference type="ChEBI" id="CHEBI:136412"/>
        <dbReference type="ChEBI" id="CHEBI:157695"/>
        <dbReference type="ChEBI" id="CHEBI:167181"/>
        <dbReference type="EC" id="4.2.99.18"/>
    </reaction>
</comment>
<evidence type="ECO:0000256" key="7">
    <source>
        <dbReference type="ARBA" id="ARBA00023204"/>
    </source>
</evidence>
<comment type="similarity">
    <text evidence="9">Belongs to the Nth/MutY family.</text>
</comment>
<evidence type="ECO:0000256" key="4">
    <source>
        <dbReference type="ARBA" id="ARBA00022801"/>
    </source>
</evidence>
<dbReference type="EMBL" id="OZ034688">
    <property type="protein sequence ID" value="CAL1329105.1"/>
    <property type="molecule type" value="Genomic_DNA"/>
</dbReference>
<gene>
    <name evidence="9 11" type="primary">nth</name>
    <name evidence="11" type="ORF">PRHACTZTBTEA_174</name>
</gene>
<keyword evidence="11" id="KW-0255">Endonuclease</keyword>
<evidence type="ECO:0000256" key="5">
    <source>
        <dbReference type="ARBA" id="ARBA00023004"/>
    </source>
</evidence>
<keyword evidence="2 9" id="KW-0479">Metal-binding</keyword>
<dbReference type="PIRSF" id="PIRSF001435">
    <property type="entry name" value="Nth"/>
    <property type="match status" value="1"/>
</dbReference>
<sequence>MNREKRIKILFRLKNNNPNPTTELKYNSHFELLVSTLLSAKSTDISVNKATINLYKIANTPEKMILIGIDGIKKYIKTIGLYNKKAKNIYKTCNILIKKYNSQIPKNKILLKKLPGIGDKTANIILNVIFGLPTIAVDTHIFRVCNRTGFATGKNVTIIEKKLLKIVPKKFKINFHNWFLLHGKYVCKSKKPTCYSCIIKDLCDFNKYYI</sequence>
<dbReference type="NCBIfam" id="TIGR01083">
    <property type="entry name" value="nth"/>
    <property type="match status" value="1"/>
</dbReference>
<dbReference type="Gene3D" id="1.10.340.30">
    <property type="entry name" value="Hypothetical protein, domain 2"/>
    <property type="match status" value="1"/>
</dbReference>
<evidence type="ECO:0000256" key="2">
    <source>
        <dbReference type="ARBA" id="ARBA00022723"/>
    </source>
</evidence>
<evidence type="ECO:0000256" key="1">
    <source>
        <dbReference type="ARBA" id="ARBA00022485"/>
    </source>
</evidence>
<feature type="binding site" evidence="9">
    <location>
        <position position="197"/>
    </location>
    <ligand>
        <name>[4Fe-4S] cluster</name>
        <dbReference type="ChEBI" id="CHEBI:49883"/>
    </ligand>
</feature>
<dbReference type="InterPro" id="IPR004036">
    <property type="entry name" value="Endonuclease-III-like_CS2"/>
</dbReference>
<evidence type="ECO:0000256" key="9">
    <source>
        <dbReference type="HAMAP-Rule" id="MF_00942"/>
    </source>
</evidence>
<dbReference type="SMART" id="SM00478">
    <property type="entry name" value="ENDO3c"/>
    <property type="match status" value="1"/>
</dbReference>
<dbReference type="InterPro" id="IPR023170">
    <property type="entry name" value="HhH_base_excis_C"/>
</dbReference>
<keyword evidence="9 11" id="KW-0456">Lyase</keyword>